<evidence type="ECO:0000313" key="6">
    <source>
        <dbReference type="Proteomes" id="UP001523369"/>
    </source>
</evidence>
<dbReference type="Gene3D" id="3.40.50.300">
    <property type="entry name" value="P-loop containing nucleotide triphosphate hydrolases"/>
    <property type="match status" value="1"/>
</dbReference>
<dbReference type="SUPFAM" id="SSF52540">
    <property type="entry name" value="P-loop containing nucleoside triphosphate hydrolases"/>
    <property type="match status" value="1"/>
</dbReference>
<keyword evidence="1" id="KW-0547">Nucleotide-binding</keyword>
<dbReference type="Pfam" id="PF13191">
    <property type="entry name" value="AAA_16"/>
    <property type="match status" value="1"/>
</dbReference>
<protein>
    <submittedName>
        <fullName evidence="5">TIR domain-containing protein</fullName>
    </submittedName>
</protein>
<dbReference type="SUPFAM" id="SSF55073">
    <property type="entry name" value="Nucleotide cyclase"/>
    <property type="match status" value="1"/>
</dbReference>
<evidence type="ECO:0000256" key="2">
    <source>
        <dbReference type="ARBA" id="ARBA00022840"/>
    </source>
</evidence>
<dbReference type="PANTHER" id="PTHR16305:SF28">
    <property type="entry name" value="GUANYLATE CYCLASE DOMAIN-CONTAINING PROTEIN"/>
    <property type="match status" value="1"/>
</dbReference>
<comment type="caution">
    <text evidence="5">The sequence shown here is derived from an EMBL/GenBank/DDBJ whole genome shotgun (WGS) entry which is preliminary data.</text>
</comment>
<dbReference type="InterPro" id="IPR027417">
    <property type="entry name" value="P-loop_NTPase"/>
</dbReference>
<dbReference type="Pfam" id="PF13676">
    <property type="entry name" value="TIR_2"/>
    <property type="match status" value="1"/>
</dbReference>
<dbReference type="InterPro" id="IPR041664">
    <property type="entry name" value="AAA_16"/>
</dbReference>
<gene>
    <name evidence="5" type="ORF">M1L60_41360</name>
</gene>
<feature type="region of interest" description="Disordered" evidence="3">
    <location>
        <begin position="135"/>
        <end position="155"/>
    </location>
</feature>
<keyword evidence="2" id="KW-0067">ATP-binding</keyword>
<name>A0ABT1E1Q8_9ACTN</name>
<keyword evidence="6" id="KW-1185">Reference proteome</keyword>
<accession>A0ABT1E1Q8</accession>
<dbReference type="InterPro" id="IPR035897">
    <property type="entry name" value="Toll_tir_struct_dom_sf"/>
</dbReference>
<dbReference type="PROSITE" id="PS50104">
    <property type="entry name" value="TIR"/>
    <property type="match status" value="1"/>
</dbReference>
<dbReference type="Proteomes" id="UP001523369">
    <property type="component" value="Unassembled WGS sequence"/>
</dbReference>
<dbReference type="Gene3D" id="1.25.40.10">
    <property type="entry name" value="Tetratricopeptide repeat domain"/>
    <property type="match status" value="2"/>
</dbReference>
<evidence type="ECO:0000259" key="4">
    <source>
        <dbReference type="PROSITE" id="PS50104"/>
    </source>
</evidence>
<dbReference type="InterPro" id="IPR000157">
    <property type="entry name" value="TIR_dom"/>
</dbReference>
<dbReference type="PANTHER" id="PTHR16305">
    <property type="entry name" value="TESTICULAR SOLUBLE ADENYLYL CYCLASE"/>
    <property type="match status" value="1"/>
</dbReference>
<evidence type="ECO:0000256" key="1">
    <source>
        <dbReference type="ARBA" id="ARBA00022741"/>
    </source>
</evidence>
<dbReference type="EMBL" id="JAMYJR010000053">
    <property type="protein sequence ID" value="MCO8277047.1"/>
    <property type="molecule type" value="Genomic_DNA"/>
</dbReference>
<reference evidence="5 6" key="1">
    <citation type="submission" date="2022-06" db="EMBL/GenBank/DDBJ databases">
        <title>New Species of the Genus Actinoplanes, ActinopZanes ferrugineus.</title>
        <authorList>
            <person name="Ding P."/>
        </authorList>
    </citation>
    <scope>NUCLEOTIDE SEQUENCE [LARGE SCALE GENOMIC DNA]</scope>
    <source>
        <strain evidence="5 6">TRM88003</strain>
    </source>
</reference>
<evidence type="ECO:0000313" key="5">
    <source>
        <dbReference type="EMBL" id="MCO8277047.1"/>
    </source>
</evidence>
<evidence type="ECO:0000256" key="3">
    <source>
        <dbReference type="SAM" id="MobiDB-lite"/>
    </source>
</evidence>
<organism evidence="5 6">
    <name type="scientific">Paractinoplanes aksuensis</name>
    <dbReference type="NCBI Taxonomy" id="2939490"/>
    <lineage>
        <taxon>Bacteria</taxon>
        <taxon>Bacillati</taxon>
        <taxon>Actinomycetota</taxon>
        <taxon>Actinomycetes</taxon>
        <taxon>Micromonosporales</taxon>
        <taxon>Micromonosporaceae</taxon>
        <taxon>Paractinoplanes</taxon>
    </lineage>
</organism>
<proteinExistence type="predicted"/>
<sequence length="1235" mass="135755">MTNFFISYTHSDRDWAVWLDWLLRSAGYSVVMQESDFTVGEDFVKKIEQATQEAERTIAVLSRRYQMAPFASVEWRVAFARDPDGSRGLIIPVLVEDYPVSGLLSLRTHIDVTDLSNGQATTAILTGLDRLHLDKTGDPHFDRPQPPFPAPPPTPSVLEQGGDAEQRLVTVASMKVAMRVGPEVDGLRMLHANQSLERIVEPIVGEYGGVSLTRTSLDLLLVFGARQAHDDDAVRAVLACLEIHSALEANVELPEVTVSTGVATGTALIIDDEGRPSYPFLVEGPVMQISGHQQSLAAENQILVDRMTEAITNRDITYEARRDGYEPAGRLLGVVDTPRLVGLVGRDAELRRLTATYELVMSAGNPEFVTVIGTPGVGKTRLLEELRNKLAGTVAHWQVVRSYPYGDPVLWPLARLFKDYASISDHDSEEVLETKLRSVLHRFRLEEVEVNWLLGHLLPLIGTSERADWQPTDRDEAFGAYRRVLEEIASTGPTVIVFEDAHWADESLLDFIEDMAESLSATRLMVAILARPELTQRRDTWLGGRPRVTTITLEPLTESETRTLIDEIASASGDGLPETAVAMIVSKVGGNPLFVEEYVKPLLDAQAGETAATAAEGLQPPPTIHASIGGRLDQLPEVERSFLLDAAVIGRVMSLPFLGHLTDQDEPSTRRLVDRLVRHGFLVQVRRGGASYRREYVFRHDVMRDVALSRMSRRSRLNRHLRAAAYLASRVGEAVADTTELLAFHYHAAMQLTEALGDDSEGLRDPAVDAFIAAGDRAADLGIASNAVKHYDLALTLCPAGDDRLPEIMLRAGRAQLHSGVDSSDLLSRAREELRRLGRYERAAEADVLLAGMALATGDRQRADRLVMQALELAASGSPTSSTTVAILITCSAHLCLLGRYKEAISAGLKAIQIAEQRVLPSRVARALTHVGLAHVMTGRPSGIGEIKQSIEIQKRLGGSVAPISYSSLAYAYANLGDVAGTLEATESGFRVATNQWSRPERLWLRGEQAFGDFWRGDWDAVLKTADYFERASRRHFMEPSVRNRRAAILLARDEFHEALSEARESLRLTEKFTAPIGMPPAMSVYASCLLRSGRMEEAGDLIGKLLDFQRGKVLDPALGIEFPVQLKALGFGSSVLQEMEIKPSGWLDAARLCLQGRFGDAVEKYRAIGSLPDVAIGQVMVAETLIARAEVVEAGDRLREAHAFFRSVHARHYLERVDELFRIAGPSAGSPDVE</sequence>
<feature type="compositionally biased region" description="Pro residues" evidence="3">
    <location>
        <begin position="144"/>
        <end position="155"/>
    </location>
</feature>
<feature type="domain" description="TIR" evidence="4">
    <location>
        <begin position="1"/>
        <end position="119"/>
    </location>
</feature>
<dbReference type="SUPFAM" id="SSF52200">
    <property type="entry name" value="Toll/Interleukin receptor TIR domain"/>
    <property type="match status" value="1"/>
</dbReference>
<dbReference type="InterPro" id="IPR029787">
    <property type="entry name" value="Nucleotide_cyclase"/>
</dbReference>
<dbReference type="Gene3D" id="3.30.70.1230">
    <property type="entry name" value="Nucleotide cyclase"/>
    <property type="match status" value="1"/>
</dbReference>
<dbReference type="RefSeq" id="WP_253243067.1">
    <property type="nucleotide sequence ID" value="NZ_JAMYJR010000053.1"/>
</dbReference>
<dbReference type="Gene3D" id="3.40.50.10140">
    <property type="entry name" value="Toll/interleukin-1 receptor homology (TIR) domain"/>
    <property type="match status" value="1"/>
</dbReference>
<dbReference type="InterPro" id="IPR011990">
    <property type="entry name" value="TPR-like_helical_dom_sf"/>
</dbReference>
<dbReference type="SUPFAM" id="SSF48452">
    <property type="entry name" value="TPR-like"/>
    <property type="match status" value="2"/>
</dbReference>